<proteinExistence type="predicted"/>
<feature type="domain" description="SnoaL-like" evidence="1">
    <location>
        <begin position="20"/>
        <end position="113"/>
    </location>
</feature>
<dbReference type="InterPro" id="IPR037401">
    <property type="entry name" value="SnoaL-like"/>
</dbReference>
<keyword evidence="3" id="KW-1185">Reference proteome</keyword>
<evidence type="ECO:0000259" key="1">
    <source>
        <dbReference type="Pfam" id="PF12680"/>
    </source>
</evidence>
<dbReference type="PANTHER" id="PTHR41252:SF1">
    <property type="entry name" value="BLR2505 PROTEIN"/>
    <property type="match status" value="1"/>
</dbReference>
<dbReference type="PANTHER" id="PTHR41252">
    <property type="entry name" value="BLR2505 PROTEIN"/>
    <property type="match status" value="1"/>
</dbReference>
<reference evidence="2 3" key="1">
    <citation type="submission" date="2019-03" db="EMBL/GenBank/DDBJ databases">
        <title>The complete genome sequence of Neokomagataea sp. Jb2 NBRC113641.</title>
        <authorList>
            <person name="Chua K.-O."/>
            <person name="Chan K.-G."/>
            <person name="See-Too W.-S."/>
        </authorList>
    </citation>
    <scope>NUCLEOTIDE SEQUENCE [LARGE SCALE GENOMIC DNA]</scope>
    <source>
        <strain evidence="2 3">Jb2</strain>
    </source>
</reference>
<dbReference type="InterPro" id="IPR032710">
    <property type="entry name" value="NTF2-like_dom_sf"/>
</dbReference>
<protein>
    <submittedName>
        <fullName evidence="2">Nuclear transport factor 2 family protein</fullName>
    </submittedName>
</protein>
<name>A0A506UL12_9PROT</name>
<comment type="caution">
    <text evidence="2">The sequence shown here is derived from an EMBL/GenBank/DDBJ whole genome shotgun (WGS) entry which is preliminary data.</text>
</comment>
<gene>
    <name evidence="2" type="ORF">E3202_04925</name>
</gene>
<dbReference type="Pfam" id="PF12680">
    <property type="entry name" value="SnoaL_2"/>
    <property type="match status" value="1"/>
</dbReference>
<evidence type="ECO:0000313" key="2">
    <source>
        <dbReference type="EMBL" id="TPW33932.1"/>
    </source>
</evidence>
<dbReference type="Proteomes" id="UP000315037">
    <property type="component" value="Unassembled WGS sequence"/>
</dbReference>
<dbReference type="EMBL" id="SORZ01000002">
    <property type="protein sequence ID" value="TPW33932.1"/>
    <property type="molecule type" value="Genomic_DNA"/>
</dbReference>
<sequence length="134" mass="14723">MMTDTARKTVENWYATGNTDLLANDILWEVLPTFPEGGRYEGRKAVVGTFVPKVMTHFSEYEAHPHSFMVDGNVVATTGVYHVRTKKDPSGEGRAGDITFAHFWTVKNGKIAALYQVADTATAQTLLQTGEQAA</sequence>
<dbReference type="Gene3D" id="3.10.450.50">
    <property type="match status" value="1"/>
</dbReference>
<dbReference type="SUPFAM" id="SSF54427">
    <property type="entry name" value="NTF2-like"/>
    <property type="match status" value="1"/>
</dbReference>
<dbReference type="RefSeq" id="WP_165600633.1">
    <property type="nucleotide sequence ID" value="NZ_SORZ01000002.1"/>
</dbReference>
<evidence type="ECO:0000313" key="3">
    <source>
        <dbReference type="Proteomes" id="UP000315037"/>
    </source>
</evidence>
<dbReference type="AlphaFoldDB" id="A0A506UL12"/>
<accession>A0A506UL12</accession>
<organism evidence="2 3">
    <name type="scientific">Oecophyllibacter saccharovorans</name>
    <dbReference type="NCBI Taxonomy" id="2558360"/>
    <lineage>
        <taxon>Bacteria</taxon>
        <taxon>Pseudomonadati</taxon>
        <taxon>Pseudomonadota</taxon>
        <taxon>Alphaproteobacteria</taxon>
        <taxon>Acetobacterales</taxon>
        <taxon>Acetobacteraceae</taxon>
        <taxon>Oecophyllibacter</taxon>
    </lineage>
</organism>